<dbReference type="RefSeq" id="WP_376851354.1">
    <property type="nucleotide sequence ID" value="NZ_JBHSMF010000009.1"/>
</dbReference>
<feature type="signal peptide" evidence="1">
    <location>
        <begin position="1"/>
        <end position="20"/>
    </location>
</feature>
<evidence type="ECO:0000256" key="1">
    <source>
        <dbReference type="SAM" id="SignalP"/>
    </source>
</evidence>
<evidence type="ECO:0008006" key="4">
    <source>
        <dbReference type="Google" id="ProtNLM"/>
    </source>
</evidence>
<dbReference type="EMBL" id="JBHSMF010000009">
    <property type="protein sequence ID" value="MFC5499193.1"/>
    <property type="molecule type" value="Genomic_DNA"/>
</dbReference>
<dbReference type="Proteomes" id="UP001596037">
    <property type="component" value="Unassembled WGS sequence"/>
</dbReference>
<keyword evidence="1" id="KW-0732">Signal</keyword>
<sequence length="173" mass="18220">MKLKLALFCAIGLASVNAMACYTVYDRDNHVVYNSQTPPVDMSRPLHETVPVRFPGGSMIFDASTDCPSQAPVKVALPQSPSRPSPLLTDRRTAAAMHAPHTILPSGVALISQPTPVMVAGLSSYSSASPAPVAAPAVLAQRRARAGDTVITELHNPPLTVVQQGGMVVSELR</sequence>
<evidence type="ECO:0000313" key="2">
    <source>
        <dbReference type="EMBL" id="MFC5499193.1"/>
    </source>
</evidence>
<name>A0ABW0NJ60_9BURK</name>
<keyword evidence="3" id="KW-1185">Reference proteome</keyword>
<protein>
    <recommendedName>
        <fullName evidence="4">DUF4124 domain-containing protein</fullName>
    </recommendedName>
</protein>
<accession>A0ABW0NJ60</accession>
<reference evidence="3" key="1">
    <citation type="journal article" date="2019" name="Int. J. Syst. Evol. Microbiol.">
        <title>The Global Catalogue of Microorganisms (GCM) 10K type strain sequencing project: providing services to taxonomists for standard genome sequencing and annotation.</title>
        <authorList>
            <consortium name="The Broad Institute Genomics Platform"/>
            <consortium name="The Broad Institute Genome Sequencing Center for Infectious Disease"/>
            <person name="Wu L."/>
            <person name="Ma J."/>
        </authorList>
    </citation>
    <scope>NUCLEOTIDE SEQUENCE [LARGE SCALE GENOMIC DNA]</scope>
    <source>
        <strain evidence="3">CCUG 57401</strain>
    </source>
</reference>
<comment type="caution">
    <text evidence="2">The sequence shown here is derived from an EMBL/GenBank/DDBJ whole genome shotgun (WGS) entry which is preliminary data.</text>
</comment>
<feature type="chain" id="PRO_5045810417" description="DUF4124 domain-containing protein" evidence="1">
    <location>
        <begin position="21"/>
        <end position="173"/>
    </location>
</feature>
<evidence type="ECO:0000313" key="3">
    <source>
        <dbReference type="Proteomes" id="UP001596037"/>
    </source>
</evidence>
<gene>
    <name evidence="2" type="ORF">ACFPOE_16720</name>
</gene>
<organism evidence="2 3">
    <name type="scientific">Caenimonas terrae</name>
    <dbReference type="NCBI Taxonomy" id="696074"/>
    <lineage>
        <taxon>Bacteria</taxon>
        <taxon>Pseudomonadati</taxon>
        <taxon>Pseudomonadota</taxon>
        <taxon>Betaproteobacteria</taxon>
        <taxon>Burkholderiales</taxon>
        <taxon>Comamonadaceae</taxon>
        <taxon>Caenimonas</taxon>
    </lineage>
</organism>
<proteinExistence type="predicted"/>